<evidence type="ECO:0000256" key="1">
    <source>
        <dbReference type="ARBA" id="ARBA00004123"/>
    </source>
</evidence>
<dbReference type="PANTHER" id="PTHR15272:SF0">
    <property type="entry name" value="CHROMATIN ASSEMBLY FACTOR 1 SUBUNIT A"/>
    <property type="match status" value="1"/>
</dbReference>
<comment type="subcellular location">
    <subcellularLocation>
        <location evidence="1">Nucleus</location>
    </subcellularLocation>
</comment>
<proteinExistence type="predicted"/>
<dbReference type="Pfam" id="PF21796">
    <property type="entry name" value="Cac1_C"/>
    <property type="match status" value="1"/>
</dbReference>
<protein>
    <submittedName>
        <fullName evidence="8">Chromatin assembly factor 1 subunit Rlf2p</fullName>
    </submittedName>
</protein>
<comment type="caution">
    <text evidence="8">The sequence shown here is derived from an EMBL/GenBank/DDBJ whole genome shotgun (WGS) entry which is preliminary data.</text>
</comment>
<feature type="domain" description="Chromatin assembly factor 1 subunit A dimerization" evidence="6">
    <location>
        <begin position="356"/>
        <end position="435"/>
    </location>
</feature>
<feature type="region of interest" description="Disordered" evidence="5">
    <location>
        <begin position="1"/>
        <end position="246"/>
    </location>
</feature>
<dbReference type="InterPro" id="IPR048800">
    <property type="entry name" value="Cac1-like_C"/>
</dbReference>
<dbReference type="Proteomes" id="UP000837801">
    <property type="component" value="Unassembled WGS sequence"/>
</dbReference>
<dbReference type="AlphaFoldDB" id="A0A9P0QV51"/>
<keyword evidence="4" id="KW-0539">Nucleus</keyword>
<feature type="region of interest" description="Disordered" evidence="5">
    <location>
        <begin position="508"/>
        <end position="538"/>
    </location>
</feature>
<evidence type="ECO:0000256" key="4">
    <source>
        <dbReference type="ARBA" id="ARBA00023242"/>
    </source>
</evidence>
<keyword evidence="2" id="KW-0227">DNA damage</keyword>
<feature type="compositionally biased region" description="Polar residues" evidence="5">
    <location>
        <begin position="193"/>
        <end position="204"/>
    </location>
</feature>
<sequence length="647" mass="74253">MTKSSPSGTPEKEGKRDVVEDVVVSSPKRLKLDSDAASDKPEEEKAPTKKQLEKIERQKQRELEKVERDRKKEEERIKKEEDRRLREEERKKKLEEKELEKESRRKKLEEEKIERDRKKEEERLKKLAEREEKEKIRLEKKLKLEEEKRKADEEKRKAEEAKKRAEEAKERSQMKISSFFTPKKRVSSEESEPLTNSIGNDNSDTPSTGATSTASSTSSSTASTNATSTSTSPSKSNNRSSPSKNSHICTYDRVFLPFFQKKNVTMPKSSTLSKEDLAIAKDSFDSIISIKREENQHSYENFMKNCTFKIQSKTSNSSVETTKSEMSTEKIMAALNSNDATENEIYDMIERIPPIKYLQFYENSKPPYIGTWCSEEHLKIKFPANDPFFKIPAGVDYDYDSDFDWNEEEDGEEGEGEDIDNDEDDEEEEDVMDEEEEDFEDFVDSNGEGQKKKKRFVGPLISLSIWNDGNDNDFFETMKYEPVNEKIQFPINPTFGYWSRKKVEKDEDREESKAVDSNNVKVATQQQSEEKPSLPMSSSVGAAVSATAAAHTTITDIIGSNSAPNVLVAQKPKIKDSKAIFELLKFVEENNDFTIGTLVELSHKKFKSFTKALIKHTIKDIATYNKKTGNWEVNQEIKEKLSQGVNA</sequence>
<dbReference type="PANTHER" id="PTHR15272">
    <property type="entry name" value="CHROMATIN ASSEMBLY FACTOR 1 SUBUNIT A CAF-1 SUBUNIT A"/>
    <property type="match status" value="1"/>
</dbReference>
<name>A0A9P0QV51_9ASCO</name>
<dbReference type="GO" id="GO:0005634">
    <property type="term" value="C:nucleus"/>
    <property type="evidence" value="ECO:0007669"/>
    <property type="project" value="UniProtKB-SubCell"/>
</dbReference>
<feature type="compositionally biased region" description="Acidic residues" evidence="5">
    <location>
        <begin position="400"/>
        <end position="443"/>
    </location>
</feature>
<feature type="compositionally biased region" description="Low complexity" evidence="5">
    <location>
        <begin position="205"/>
        <end position="246"/>
    </location>
</feature>
<dbReference type="GO" id="GO:0006281">
    <property type="term" value="P:DNA repair"/>
    <property type="evidence" value="ECO:0007669"/>
    <property type="project" value="UniProtKB-KW"/>
</dbReference>
<evidence type="ECO:0000313" key="9">
    <source>
        <dbReference type="Proteomes" id="UP000837801"/>
    </source>
</evidence>
<keyword evidence="9" id="KW-1185">Reference proteome</keyword>
<feature type="domain" description="Chromatin assembly factor 1 subunit Cac1-like C-terminal" evidence="7">
    <location>
        <begin position="582"/>
        <end position="633"/>
    </location>
</feature>
<gene>
    <name evidence="8" type="ORF">CLIB1423_25S01530</name>
</gene>
<organism evidence="8 9">
    <name type="scientific">[Candida] railenensis</name>
    <dbReference type="NCBI Taxonomy" id="45579"/>
    <lineage>
        <taxon>Eukaryota</taxon>
        <taxon>Fungi</taxon>
        <taxon>Dikarya</taxon>
        <taxon>Ascomycota</taxon>
        <taxon>Saccharomycotina</taxon>
        <taxon>Pichiomycetes</taxon>
        <taxon>Debaryomycetaceae</taxon>
        <taxon>Kurtzmaniella</taxon>
    </lineage>
</organism>
<evidence type="ECO:0000256" key="3">
    <source>
        <dbReference type="ARBA" id="ARBA00023204"/>
    </source>
</evidence>
<feature type="compositionally biased region" description="Basic and acidic residues" evidence="5">
    <location>
        <begin position="10"/>
        <end position="19"/>
    </location>
</feature>
<evidence type="ECO:0000256" key="5">
    <source>
        <dbReference type="SAM" id="MobiDB-lite"/>
    </source>
</evidence>
<dbReference type="GO" id="GO:0033186">
    <property type="term" value="C:CAF-1 complex"/>
    <property type="evidence" value="ECO:0007669"/>
    <property type="project" value="TreeGrafter"/>
</dbReference>
<dbReference type="OrthoDB" id="79480at2759"/>
<dbReference type="InterPro" id="IPR022043">
    <property type="entry name" value="CAF1A_DD"/>
</dbReference>
<keyword evidence="3" id="KW-0234">DNA repair</keyword>
<dbReference type="GO" id="GO:0006334">
    <property type="term" value="P:nucleosome assembly"/>
    <property type="evidence" value="ECO:0007669"/>
    <property type="project" value="TreeGrafter"/>
</dbReference>
<evidence type="ECO:0000256" key="2">
    <source>
        <dbReference type="ARBA" id="ARBA00022763"/>
    </source>
</evidence>
<reference evidence="8" key="1">
    <citation type="submission" date="2022-03" db="EMBL/GenBank/DDBJ databases">
        <authorList>
            <person name="Legras J.-L."/>
            <person name="Devillers H."/>
            <person name="Grondin C."/>
        </authorList>
    </citation>
    <scope>NUCLEOTIDE SEQUENCE</scope>
    <source>
        <strain evidence="8">CLIB 1423</strain>
    </source>
</reference>
<feature type="compositionally biased region" description="Basic and acidic residues" evidence="5">
    <location>
        <begin position="30"/>
        <end position="173"/>
    </location>
</feature>
<feature type="compositionally biased region" description="Polar residues" evidence="5">
    <location>
        <begin position="515"/>
        <end position="527"/>
    </location>
</feature>
<accession>A0A9P0QV51</accession>
<evidence type="ECO:0000259" key="6">
    <source>
        <dbReference type="Pfam" id="PF12253"/>
    </source>
</evidence>
<dbReference type="Pfam" id="PF12253">
    <property type="entry name" value="CAF1A_dimeriz"/>
    <property type="match status" value="1"/>
</dbReference>
<evidence type="ECO:0000313" key="8">
    <source>
        <dbReference type="EMBL" id="CAH2355405.1"/>
    </source>
</evidence>
<evidence type="ECO:0000259" key="7">
    <source>
        <dbReference type="Pfam" id="PF21796"/>
    </source>
</evidence>
<dbReference type="EMBL" id="CAKXYY010000025">
    <property type="protein sequence ID" value="CAH2355405.1"/>
    <property type="molecule type" value="Genomic_DNA"/>
</dbReference>
<feature type="region of interest" description="Disordered" evidence="5">
    <location>
        <begin position="400"/>
        <end position="450"/>
    </location>
</feature>